<dbReference type="SUPFAM" id="SSF52467">
    <property type="entry name" value="DHS-like NAD/FAD-binding domain"/>
    <property type="match status" value="1"/>
</dbReference>
<dbReference type="RefSeq" id="WP_100349046.1">
    <property type="nucleotide sequence ID" value="NZ_PGTZ01000006.1"/>
</dbReference>
<feature type="region of interest" description="Disordered" evidence="1">
    <location>
        <begin position="523"/>
        <end position="572"/>
    </location>
</feature>
<dbReference type="Pfam" id="PF13289">
    <property type="entry name" value="SIR2_2"/>
    <property type="match status" value="1"/>
</dbReference>
<evidence type="ECO:0000256" key="1">
    <source>
        <dbReference type="SAM" id="MobiDB-lite"/>
    </source>
</evidence>
<organism evidence="2 3">
    <name type="scientific">Luteimicrobium subarcticum</name>
    <dbReference type="NCBI Taxonomy" id="620910"/>
    <lineage>
        <taxon>Bacteria</taxon>
        <taxon>Bacillati</taxon>
        <taxon>Actinomycetota</taxon>
        <taxon>Actinomycetes</taxon>
        <taxon>Micrococcales</taxon>
        <taxon>Luteimicrobium</taxon>
    </lineage>
</organism>
<evidence type="ECO:0000313" key="3">
    <source>
        <dbReference type="Proteomes" id="UP000231586"/>
    </source>
</evidence>
<proteinExistence type="predicted"/>
<dbReference type="EMBL" id="PGTZ01000006">
    <property type="protein sequence ID" value="PJI95134.1"/>
    <property type="molecule type" value="Genomic_DNA"/>
</dbReference>
<reference evidence="2 3" key="1">
    <citation type="submission" date="2017-11" db="EMBL/GenBank/DDBJ databases">
        <title>Genomic Encyclopedia of Archaeal and Bacterial Type Strains, Phase II (KMG-II): From Individual Species to Whole Genera.</title>
        <authorList>
            <person name="Goeker M."/>
        </authorList>
    </citation>
    <scope>NUCLEOTIDE SEQUENCE [LARGE SCALE GENOMIC DNA]</scope>
    <source>
        <strain evidence="2 3">DSM 22413</strain>
    </source>
</reference>
<dbReference type="AlphaFoldDB" id="A0A2M8WW36"/>
<protein>
    <submittedName>
        <fullName evidence="2">SIR2-like protein</fullName>
    </submittedName>
</protein>
<gene>
    <name evidence="2" type="ORF">CLV34_0988</name>
</gene>
<dbReference type="OrthoDB" id="5241047at2"/>
<name>A0A2M8WW36_9MICO</name>
<comment type="caution">
    <text evidence="2">The sequence shown here is derived from an EMBL/GenBank/DDBJ whole genome shotgun (WGS) entry which is preliminary data.</text>
</comment>
<evidence type="ECO:0000313" key="2">
    <source>
        <dbReference type="EMBL" id="PJI95134.1"/>
    </source>
</evidence>
<dbReference type="Proteomes" id="UP000231586">
    <property type="component" value="Unassembled WGS sequence"/>
</dbReference>
<keyword evidence="3" id="KW-1185">Reference proteome</keyword>
<accession>A0A2M8WW36</accession>
<sequence length="572" mass="60674">MTQGHVFVVRGRLEAMDCEAVVIPTDRGFSVRDSWRAAAGLAAPADWPPQRPEHWGSDDVALPARGTTPGGGRGRPRPDVWFADVVVANPADLEQRTRTILAQVFAAYADWGHVRAATDRHVPLVALPVIGVDGGGHDTRRGEAVAAVVRGATRAAADHGQDVVLVAASPADYSALQRAREVLGVPTHLTVGDQHEGDHHHDPLVAAKELGALAAAGELALFLGAGASVGAGLPTWDGLLAALAASPAARAQLRDVPPESMANLGPLERAELLQVALGSSDPEVDSQTVLGHEVAAIIAAARARPSLTHALLASLGVREAATTNYDRLYEEAVTAADGGASKDVHDHVSVLPWDRVVGGRPWVVKMHGDVEHAGSIVLSRSAFVHYDSRWRPIGGLVQGLMLTRHLLVVGASLTDDNLLRLAHEVTHLTTSLQPGVDPARHHREVGTVLTLQPDAAFERVWRDRFEVLAMGDDPRTPISDAARSLAIFLDAVARFAAPTPAHLLDPRYTADHQDERDAARTLRRGAGRARRLADRHAPGWGHVADALEDLGATGDHATHSDPVTTPPPPSAR</sequence>
<dbReference type="InterPro" id="IPR029035">
    <property type="entry name" value="DHS-like_NAD/FAD-binding_dom"/>
</dbReference>
<feature type="region of interest" description="Disordered" evidence="1">
    <location>
        <begin position="43"/>
        <end position="76"/>
    </location>
</feature>
<dbReference type="Gene3D" id="3.40.50.1220">
    <property type="entry name" value="TPP-binding domain"/>
    <property type="match status" value="1"/>
</dbReference>